<feature type="transmembrane region" description="Helical" evidence="1">
    <location>
        <begin position="65"/>
        <end position="83"/>
    </location>
</feature>
<accession>A0ABS3DMK3</accession>
<dbReference type="Proteomes" id="UP000664052">
    <property type="component" value="Unassembled WGS sequence"/>
</dbReference>
<evidence type="ECO:0000313" key="3">
    <source>
        <dbReference type="Proteomes" id="UP000664052"/>
    </source>
</evidence>
<evidence type="ECO:0000256" key="1">
    <source>
        <dbReference type="SAM" id="Phobius"/>
    </source>
</evidence>
<keyword evidence="3" id="KW-1185">Reference proteome</keyword>
<sequence>MALLVVMGFIAAVFALVASRGVFQGVVLFWYAWAVHVALLVAYLARRGLLLRQGRAGLFAKIDRLAVEGIQASGFIMAMLLFFRR</sequence>
<dbReference type="EMBL" id="JAFIMU010000012">
    <property type="protein sequence ID" value="MBN8232578.1"/>
    <property type="molecule type" value="Genomic_DNA"/>
</dbReference>
<name>A0ABS3DMK3_9BACT</name>
<gene>
    <name evidence="2" type="ORF">JYK02_34180</name>
</gene>
<comment type="caution">
    <text evidence="2">The sequence shown here is derived from an EMBL/GenBank/DDBJ whole genome shotgun (WGS) entry which is preliminary data.</text>
</comment>
<keyword evidence="1" id="KW-0472">Membrane</keyword>
<protein>
    <submittedName>
        <fullName evidence="2">Uncharacterized protein</fullName>
    </submittedName>
</protein>
<proteinExistence type="predicted"/>
<organism evidence="2 3">
    <name type="scientific">Corallococcus macrosporus</name>
    <dbReference type="NCBI Taxonomy" id="35"/>
    <lineage>
        <taxon>Bacteria</taxon>
        <taxon>Pseudomonadati</taxon>
        <taxon>Myxococcota</taxon>
        <taxon>Myxococcia</taxon>
        <taxon>Myxococcales</taxon>
        <taxon>Cystobacterineae</taxon>
        <taxon>Myxococcaceae</taxon>
        <taxon>Corallococcus</taxon>
    </lineage>
</organism>
<reference evidence="2 3" key="1">
    <citation type="submission" date="2021-02" db="EMBL/GenBank/DDBJ databases">
        <title>De Novo genome assembly of isolated myxobacteria.</title>
        <authorList>
            <person name="Stevens D.C."/>
        </authorList>
    </citation>
    <scope>NUCLEOTIDE SEQUENCE [LARGE SCALE GENOMIC DNA]</scope>
    <source>
        <strain evidence="2 3">ATCC 29039</strain>
    </source>
</reference>
<feature type="transmembrane region" description="Helical" evidence="1">
    <location>
        <begin position="29"/>
        <end position="45"/>
    </location>
</feature>
<evidence type="ECO:0000313" key="2">
    <source>
        <dbReference type="EMBL" id="MBN8232578.1"/>
    </source>
</evidence>
<dbReference type="RefSeq" id="WP_207057112.1">
    <property type="nucleotide sequence ID" value="NZ_JAFIMU010000012.1"/>
</dbReference>
<keyword evidence="1" id="KW-1133">Transmembrane helix</keyword>
<keyword evidence="1" id="KW-0812">Transmembrane</keyword>